<dbReference type="OrthoDB" id="5325112at2759"/>
<protein>
    <recommendedName>
        <fullName evidence="5">Vacuolar sorting protein 39/Transforming growth factor beta receptor-associated domain-containing protein</fullName>
    </recommendedName>
</protein>
<proteinExistence type="inferred from homology"/>
<name>A0A8H5GLD6_9AGAR</name>
<dbReference type="InterPro" id="IPR019452">
    <property type="entry name" value="VPS39/TGF_beta_rcpt-assoc_1"/>
</dbReference>
<evidence type="ECO:0000256" key="2">
    <source>
        <dbReference type="ARBA" id="ARBA00023136"/>
    </source>
</evidence>
<evidence type="ECO:0000313" key="6">
    <source>
        <dbReference type="EMBL" id="KAF5367067.1"/>
    </source>
</evidence>
<dbReference type="GO" id="GO:0000329">
    <property type="term" value="C:fungal-type vacuole membrane"/>
    <property type="evidence" value="ECO:0007669"/>
    <property type="project" value="TreeGrafter"/>
</dbReference>
<evidence type="ECO:0000256" key="1">
    <source>
        <dbReference type="ARBA" id="ARBA00004184"/>
    </source>
</evidence>
<feature type="compositionally biased region" description="Polar residues" evidence="4">
    <location>
        <begin position="72"/>
        <end position="88"/>
    </location>
</feature>
<reference evidence="6 7" key="1">
    <citation type="journal article" date="2020" name="ISME J.">
        <title>Uncovering the hidden diversity of litter-decomposition mechanisms in mushroom-forming fungi.</title>
        <authorList>
            <person name="Floudas D."/>
            <person name="Bentzer J."/>
            <person name="Ahren D."/>
            <person name="Johansson T."/>
            <person name="Persson P."/>
            <person name="Tunlid A."/>
        </authorList>
    </citation>
    <scope>NUCLEOTIDE SEQUENCE [LARGE SCALE GENOMIC DNA]</scope>
    <source>
        <strain evidence="6 7">CBS 291.85</strain>
    </source>
</reference>
<accession>A0A8H5GLD6</accession>
<feature type="domain" description="Vacuolar sorting protein 39/Transforming growth factor beta receptor-associated" evidence="5">
    <location>
        <begin position="224"/>
        <end position="293"/>
    </location>
</feature>
<evidence type="ECO:0000256" key="3">
    <source>
        <dbReference type="ARBA" id="ARBA00038201"/>
    </source>
</evidence>
<dbReference type="GO" id="GO:0012505">
    <property type="term" value="C:endomembrane system"/>
    <property type="evidence" value="ECO:0007669"/>
    <property type="project" value="UniProtKB-SubCell"/>
</dbReference>
<dbReference type="PANTHER" id="PTHR12894">
    <property type="entry name" value="CNH DOMAIN CONTAINING"/>
    <property type="match status" value="1"/>
</dbReference>
<dbReference type="AlphaFoldDB" id="A0A8H5GLD6"/>
<organism evidence="6 7">
    <name type="scientific">Tetrapyrgos nigripes</name>
    <dbReference type="NCBI Taxonomy" id="182062"/>
    <lineage>
        <taxon>Eukaryota</taxon>
        <taxon>Fungi</taxon>
        <taxon>Dikarya</taxon>
        <taxon>Basidiomycota</taxon>
        <taxon>Agaricomycotina</taxon>
        <taxon>Agaricomycetes</taxon>
        <taxon>Agaricomycetidae</taxon>
        <taxon>Agaricales</taxon>
        <taxon>Marasmiineae</taxon>
        <taxon>Marasmiaceae</taxon>
        <taxon>Tetrapyrgos</taxon>
    </lineage>
</organism>
<keyword evidence="2" id="KW-0472">Membrane</keyword>
<dbReference type="GO" id="GO:0006914">
    <property type="term" value="P:autophagy"/>
    <property type="evidence" value="ECO:0007669"/>
    <property type="project" value="TreeGrafter"/>
</dbReference>
<comment type="caution">
    <text evidence="6">The sequence shown here is derived from an EMBL/GenBank/DDBJ whole genome shotgun (WGS) entry which is preliminary data.</text>
</comment>
<evidence type="ECO:0000256" key="4">
    <source>
        <dbReference type="SAM" id="MobiDB-lite"/>
    </source>
</evidence>
<dbReference type="Proteomes" id="UP000559256">
    <property type="component" value="Unassembled WGS sequence"/>
</dbReference>
<sequence length="580" mass="66383">MQMLLSCLSCSMRMEQRRTRIRALNALAQFRAAKYDSAIDTFIELDLNPAKARCLTREMDRIVRWSCEPLQESKQPAKTTDHNGSPSASPRAGSLGAGAADILENIVGPGTGAIRGRFKGLNAFMATAQKDDDAASIHSQTSKIKHEPAPTDNLHRSVETLLRYLGDRRPKLAGALLSVGITPAAQAHKIAPLSETSVDELFAMPNAPLSALAPEQLQRFAQIVDTALFKSYLMVRPSLAGSLFRIPNWCEVEEVEGVLRSRQMFRDLKDLYNQKKMHRQALELLRQVGKRRKIWTIVYTTPFSICVDWVQSICLKFSNLQDGSLNKTRRWHSKYSSQMMWDLPRQEVADYLEKIDPLSVLRYLEYLIEEREEDSVEFHDRLAELYVQMTLTAKKRGDDETRRQSYDKLVKFIDSSQLYGVDRLTVRTAGDIARQVGRHDQALELYVYRLQDFVEAEKYCKKHYHPDGETKNVFLTLLRIYLRPAVNINLDLLQPALDLISRHSPRLDTVEALQLLPPMVTIQDIRTFLMEGLKLPRFDTSVVRQISKAHDDQASRRLMALQSRRVKVTDSRMYILSFLL</sequence>
<dbReference type="Pfam" id="PF10366">
    <property type="entry name" value="Vps39_1"/>
    <property type="match status" value="1"/>
</dbReference>
<evidence type="ECO:0000259" key="5">
    <source>
        <dbReference type="Pfam" id="PF10366"/>
    </source>
</evidence>
<evidence type="ECO:0000313" key="7">
    <source>
        <dbReference type="Proteomes" id="UP000559256"/>
    </source>
</evidence>
<keyword evidence="7" id="KW-1185">Reference proteome</keyword>
<dbReference type="GO" id="GO:0034058">
    <property type="term" value="P:endosomal vesicle fusion"/>
    <property type="evidence" value="ECO:0007669"/>
    <property type="project" value="TreeGrafter"/>
</dbReference>
<comment type="subcellular location">
    <subcellularLocation>
        <location evidence="1">Endomembrane system</location>
        <topology evidence="1">Peripheral membrane protein</topology>
    </subcellularLocation>
</comment>
<dbReference type="EMBL" id="JAACJM010000020">
    <property type="protein sequence ID" value="KAF5367067.1"/>
    <property type="molecule type" value="Genomic_DNA"/>
</dbReference>
<gene>
    <name evidence="6" type="ORF">D9758_003934</name>
</gene>
<comment type="similarity">
    <text evidence="3">Belongs to the VAM6/VPS39 family.</text>
</comment>
<dbReference type="InterPro" id="IPR032914">
    <property type="entry name" value="Vam6/VPS39/TRAP1"/>
</dbReference>
<feature type="region of interest" description="Disordered" evidence="4">
    <location>
        <begin position="71"/>
        <end position="94"/>
    </location>
</feature>
<dbReference type="PANTHER" id="PTHR12894:SF49">
    <property type="entry name" value="VAM6_VPS39-LIKE PROTEIN"/>
    <property type="match status" value="1"/>
</dbReference>